<accession>A0A0P6VGT4</accession>
<reference evidence="7 8" key="1">
    <citation type="submission" date="2015-09" db="EMBL/GenBank/DDBJ databases">
        <authorList>
            <person name="Jackson K.R."/>
            <person name="Lunt B.L."/>
            <person name="Fisher J.N.B."/>
            <person name="Gardner A.V."/>
            <person name="Bailey M.E."/>
            <person name="Deus L.M."/>
            <person name="Earl A.S."/>
            <person name="Gibby P.D."/>
            <person name="Hartmann K.A."/>
            <person name="Liu J.E."/>
            <person name="Manci A.M."/>
            <person name="Nielsen D.A."/>
            <person name="Solomon M.B."/>
            <person name="Breakwell D.P."/>
            <person name="Burnett S.H."/>
            <person name="Grose J.H."/>
        </authorList>
    </citation>
    <scope>NUCLEOTIDE SEQUENCE [LARGE SCALE GENOMIC DNA]</scope>
    <source>
        <strain evidence="7 8">16</strain>
    </source>
</reference>
<name>A0A0P6VGT4_9HYPH</name>
<dbReference type="STRING" id="665126.ABB55_02565"/>
<dbReference type="Proteomes" id="UP000048984">
    <property type="component" value="Unassembled WGS sequence"/>
</dbReference>
<dbReference type="Pfam" id="PF00676">
    <property type="entry name" value="E1_dh"/>
    <property type="match status" value="1"/>
</dbReference>
<keyword evidence="8" id="KW-1185">Reference proteome</keyword>
<evidence type="ECO:0000256" key="5">
    <source>
        <dbReference type="ARBA" id="ARBA00051231"/>
    </source>
</evidence>
<comment type="caution">
    <text evidence="7">The sequence shown here is derived from an EMBL/GenBank/DDBJ whole genome shotgun (WGS) entry which is preliminary data.</text>
</comment>
<dbReference type="SUPFAM" id="SSF52518">
    <property type="entry name" value="Thiamin diphosphate-binding fold (THDP-binding)"/>
    <property type="match status" value="1"/>
</dbReference>
<dbReference type="InterPro" id="IPR029061">
    <property type="entry name" value="THDP-binding"/>
</dbReference>
<evidence type="ECO:0000256" key="2">
    <source>
        <dbReference type="ARBA" id="ARBA00023002"/>
    </source>
</evidence>
<evidence type="ECO:0000313" key="8">
    <source>
        <dbReference type="Proteomes" id="UP000048984"/>
    </source>
</evidence>
<feature type="domain" description="Dehydrogenase E1 component" evidence="6">
    <location>
        <begin position="14"/>
        <end position="310"/>
    </location>
</feature>
<dbReference type="InterPro" id="IPR050642">
    <property type="entry name" value="PDH_E1_Alpha_Subunit"/>
</dbReference>
<evidence type="ECO:0000256" key="3">
    <source>
        <dbReference type="ARBA" id="ARBA00023052"/>
    </source>
</evidence>
<sequence length="322" mass="33332">MQLARADLLKAYRTMALIRVFEERVQREMSSGDIPGSTHLYAGQEASAVGISMHLTDIDRVASTHRGHGHSIAKGCDVDGMMAEIFARATGICHGKGGSMHIADLDKGMLGANGIVGGAPPLACGAALTAKLTGSGAVAVAYTGDGGFNQGTTAESLNLARVWDLPVIFAIEDNGFAEATASSWAVAGDIVVRAAGYGIPAERVDGTDVFAVHEAAGRAVARGRAGEGPTVLHITVPRYLGHFSGDADTYRSSAEKQAMRSERDCLKVFRAKVVPAGLIDEAELDAIDAEATAAVEGAVVAARAAPRPDPATVATDVYVSYP</sequence>
<evidence type="ECO:0000256" key="4">
    <source>
        <dbReference type="ARBA" id="ARBA00025211"/>
    </source>
</evidence>
<keyword evidence="3" id="KW-0786">Thiamine pyrophosphate</keyword>
<gene>
    <name evidence="7" type="ORF">ABB55_02565</name>
</gene>
<comment type="catalytic activity">
    <reaction evidence="5">
        <text>N(6)-[(R)-lipoyl]-L-lysyl-[protein] + pyruvate + H(+) = N(6)-[(R)-S(8)-acetyldihydrolipoyl]-L-lysyl-[protein] + CO2</text>
        <dbReference type="Rhea" id="RHEA:19189"/>
        <dbReference type="Rhea" id="RHEA-COMP:10474"/>
        <dbReference type="Rhea" id="RHEA-COMP:10478"/>
        <dbReference type="ChEBI" id="CHEBI:15361"/>
        <dbReference type="ChEBI" id="CHEBI:15378"/>
        <dbReference type="ChEBI" id="CHEBI:16526"/>
        <dbReference type="ChEBI" id="CHEBI:83099"/>
        <dbReference type="ChEBI" id="CHEBI:83111"/>
        <dbReference type="EC" id="1.2.4.1"/>
    </reaction>
</comment>
<dbReference type="GO" id="GO:0006086">
    <property type="term" value="P:pyruvate decarboxylation to acetyl-CoA"/>
    <property type="evidence" value="ECO:0007669"/>
    <property type="project" value="TreeGrafter"/>
</dbReference>
<comment type="function">
    <text evidence="4">The pyruvate dehydrogenase complex catalyzes the overall conversion of pyruvate to acetyl-CoA and CO(2). It contains multiple copies of three enzymatic components: pyruvate dehydrogenase (E1), dihydrolipoamide acetyltransferase (E2) and lipoamide dehydrogenase (E3).</text>
</comment>
<dbReference type="OrthoDB" id="9766715at2"/>
<dbReference type="PANTHER" id="PTHR11516:SF60">
    <property type="entry name" value="PYRUVATE DEHYDROGENASE E1 COMPONENT SUBUNIT ALPHA"/>
    <property type="match status" value="1"/>
</dbReference>
<evidence type="ECO:0000256" key="1">
    <source>
        <dbReference type="ARBA" id="ARBA00001964"/>
    </source>
</evidence>
<reference evidence="7 8" key="2">
    <citation type="submission" date="2015-10" db="EMBL/GenBank/DDBJ databases">
        <title>Draft Genome Sequence of Prosthecomicrobium hirschii ATCC 27832.</title>
        <authorList>
            <person name="Daniel J."/>
            <person name="Givan S.A."/>
            <person name="Brun Y.V."/>
            <person name="Brown P.J."/>
        </authorList>
    </citation>
    <scope>NUCLEOTIDE SEQUENCE [LARGE SCALE GENOMIC DNA]</scope>
    <source>
        <strain evidence="7 8">16</strain>
    </source>
</reference>
<dbReference type="AlphaFoldDB" id="A0A0P6VGT4"/>
<keyword evidence="2" id="KW-0560">Oxidoreductase</keyword>
<comment type="cofactor">
    <cofactor evidence="1">
        <name>thiamine diphosphate</name>
        <dbReference type="ChEBI" id="CHEBI:58937"/>
    </cofactor>
</comment>
<proteinExistence type="predicted"/>
<dbReference type="RefSeq" id="WP_054357402.1">
    <property type="nucleotide sequence ID" value="NZ_JAPCYQ010000001.1"/>
</dbReference>
<dbReference type="PANTHER" id="PTHR11516">
    <property type="entry name" value="PYRUVATE DEHYDROGENASE E1 COMPONENT, ALPHA SUBUNIT BACTERIAL AND ORGANELLAR"/>
    <property type="match status" value="1"/>
</dbReference>
<protein>
    <submittedName>
        <fullName evidence="7">ABC transporter substrate-binding protein</fullName>
    </submittedName>
</protein>
<dbReference type="GO" id="GO:0004739">
    <property type="term" value="F:pyruvate dehydrogenase (acetyl-transferring) activity"/>
    <property type="evidence" value="ECO:0007669"/>
    <property type="project" value="UniProtKB-EC"/>
</dbReference>
<dbReference type="Gene3D" id="3.40.50.970">
    <property type="match status" value="1"/>
</dbReference>
<dbReference type="CDD" id="cd02000">
    <property type="entry name" value="TPP_E1_PDC_ADC_BCADC"/>
    <property type="match status" value="1"/>
</dbReference>
<evidence type="ECO:0000313" key="7">
    <source>
        <dbReference type="EMBL" id="KPL51239.1"/>
    </source>
</evidence>
<evidence type="ECO:0000259" key="6">
    <source>
        <dbReference type="Pfam" id="PF00676"/>
    </source>
</evidence>
<organism evidence="7 8">
    <name type="scientific">Prosthecodimorpha hirschii</name>
    <dbReference type="NCBI Taxonomy" id="665126"/>
    <lineage>
        <taxon>Bacteria</taxon>
        <taxon>Pseudomonadati</taxon>
        <taxon>Pseudomonadota</taxon>
        <taxon>Alphaproteobacteria</taxon>
        <taxon>Hyphomicrobiales</taxon>
        <taxon>Ancalomicrobiaceae</taxon>
        <taxon>Prosthecodimorpha</taxon>
    </lineage>
</organism>
<dbReference type="InterPro" id="IPR001017">
    <property type="entry name" value="DH_E1"/>
</dbReference>
<dbReference type="EMBL" id="LJYW01000001">
    <property type="protein sequence ID" value="KPL51239.1"/>
    <property type="molecule type" value="Genomic_DNA"/>
</dbReference>